<dbReference type="PANTHER" id="PTHR12304:SF4">
    <property type="entry name" value="URIDINE NUCLEOSIDASE"/>
    <property type="match status" value="1"/>
</dbReference>
<keyword evidence="5" id="KW-1185">Reference proteome</keyword>
<sequence length="320" mass="33280">MWGIVQATGVAPKKIIIDCDPGIDDALALTLAHGSPALDILGITTVGGNVDLGHTTGNALRLREFLGFPGIPITAGSAGALLRTPVNAAGVHGEHGLGEARLPEATLPPAEGHAADFIIDTLRAAPGEVTLVAIGPLTNVALALLKEPRIVEWAREFAILGGSYTRGNHSPAAEFNIAADPEAAAIVFDAGWTVTMIGLDVSRQALAVGEVVDRMRTMGRLGADLLVPCVEFYGMVTATEGPAIHDACAIAYLIDPSLVTVDPAVVQVETAGRFTSGMTVTDFVLGDRAPNALVGTSLDVPRFWDLVLEVYEDVARRIGG</sequence>
<keyword evidence="2" id="KW-0326">Glycosidase</keyword>
<dbReference type="SUPFAM" id="SSF53590">
    <property type="entry name" value="Nucleoside hydrolase"/>
    <property type="match status" value="1"/>
</dbReference>
<evidence type="ECO:0000256" key="1">
    <source>
        <dbReference type="ARBA" id="ARBA00022801"/>
    </source>
</evidence>
<evidence type="ECO:0000256" key="2">
    <source>
        <dbReference type="ARBA" id="ARBA00023295"/>
    </source>
</evidence>
<dbReference type="InterPro" id="IPR036452">
    <property type="entry name" value="Ribo_hydro-like"/>
</dbReference>
<reference evidence="5" key="1">
    <citation type="journal article" date="2019" name="Int. J. Syst. Evol. Microbiol.">
        <title>The Global Catalogue of Microorganisms (GCM) 10K type strain sequencing project: providing services to taxonomists for standard genome sequencing and annotation.</title>
        <authorList>
            <consortium name="The Broad Institute Genomics Platform"/>
            <consortium name="The Broad Institute Genome Sequencing Center for Infectious Disease"/>
            <person name="Wu L."/>
            <person name="Ma J."/>
        </authorList>
    </citation>
    <scope>NUCLEOTIDE SEQUENCE [LARGE SCALE GENOMIC DNA]</scope>
    <source>
        <strain evidence="5">JCM 16908</strain>
    </source>
</reference>
<feature type="domain" description="Inosine/uridine-preferring nucleoside hydrolase" evidence="3">
    <location>
        <begin position="15"/>
        <end position="305"/>
    </location>
</feature>
<dbReference type="CDD" id="cd02651">
    <property type="entry name" value="nuc_hydro_IU_UC_XIUA"/>
    <property type="match status" value="1"/>
</dbReference>
<proteinExistence type="predicted"/>
<keyword evidence="1 4" id="KW-0378">Hydrolase</keyword>
<dbReference type="GO" id="GO:0016787">
    <property type="term" value="F:hydrolase activity"/>
    <property type="evidence" value="ECO:0007669"/>
    <property type="project" value="UniProtKB-KW"/>
</dbReference>
<evidence type="ECO:0000313" key="5">
    <source>
        <dbReference type="Proteomes" id="UP001500888"/>
    </source>
</evidence>
<gene>
    <name evidence="4" type="ORF">GCM10022226_54770</name>
</gene>
<dbReference type="InterPro" id="IPR023186">
    <property type="entry name" value="IUNH"/>
</dbReference>
<dbReference type="Pfam" id="PF01156">
    <property type="entry name" value="IU_nuc_hydro"/>
    <property type="match status" value="1"/>
</dbReference>
<dbReference type="PANTHER" id="PTHR12304">
    <property type="entry name" value="INOSINE-URIDINE PREFERRING NUCLEOSIDE HYDROLASE"/>
    <property type="match status" value="1"/>
</dbReference>
<name>A0ABP7IU16_9ACTN</name>
<comment type="caution">
    <text evidence="4">The sequence shown here is derived from an EMBL/GenBank/DDBJ whole genome shotgun (WGS) entry which is preliminary data.</text>
</comment>
<organism evidence="4 5">
    <name type="scientific">Sphaerisporangium flaviroseum</name>
    <dbReference type="NCBI Taxonomy" id="509199"/>
    <lineage>
        <taxon>Bacteria</taxon>
        <taxon>Bacillati</taxon>
        <taxon>Actinomycetota</taxon>
        <taxon>Actinomycetes</taxon>
        <taxon>Streptosporangiales</taxon>
        <taxon>Streptosporangiaceae</taxon>
        <taxon>Sphaerisporangium</taxon>
    </lineage>
</organism>
<dbReference type="Proteomes" id="UP001500888">
    <property type="component" value="Unassembled WGS sequence"/>
</dbReference>
<evidence type="ECO:0000259" key="3">
    <source>
        <dbReference type="Pfam" id="PF01156"/>
    </source>
</evidence>
<accession>A0ABP7IU16</accession>
<evidence type="ECO:0000313" key="4">
    <source>
        <dbReference type="EMBL" id="GAA3826966.1"/>
    </source>
</evidence>
<dbReference type="InterPro" id="IPR001910">
    <property type="entry name" value="Inosine/uridine_hydrolase_dom"/>
</dbReference>
<dbReference type="Gene3D" id="3.90.245.10">
    <property type="entry name" value="Ribonucleoside hydrolase-like"/>
    <property type="match status" value="1"/>
</dbReference>
<dbReference type="EMBL" id="BAAAZR010000020">
    <property type="protein sequence ID" value="GAA3826966.1"/>
    <property type="molecule type" value="Genomic_DNA"/>
</dbReference>
<protein>
    <submittedName>
        <fullName evidence="4">Nucleoside hydrolase</fullName>
    </submittedName>
</protein>